<dbReference type="EMBL" id="PP511521">
    <property type="protein sequence ID" value="XCD05017.1"/>
    <property type="molecule type" value="Genomic_DNA"/>
</dbReference>
<name>A0AAU8AYJ9_9CAUD</name>
<organism evidence="1">
    <name type="scientific">Dulem virus 36</name>
    <dbReference type="NCBI Taxonomy" id="3145754"/>
    <lineage>
        <taxon>Viruses</taxon>
        <taxon>Duplodnaviria</taxon>
        <taxon>Heunggongvirae</taxon>
        <taxon>Uroviricota</taxon>
        <taxon>Caudoviricetes</taxon>
    </lineage>
</organism>
<sequence>MKRYKLTIKVVTVTKSLKETRYTTYMSICEEAHSKKEVANKALQILRNRCEESCDVVKVEIIGKHLVVLLDDGTIERYYINNIKTEQL</sequence>
<evidence type="ECO:0000313" key="1">
    <source>
        <dbReference type="EMBL" id="XCD05017.1"/>
    </source>
</evidence>
<reference evidence="1" key="1">
    <citation type="submission" date="2024-03" db="EMBL/GenBank/DDBJ databases">
        <title>Diverse circular DNA viruses in blood, oral, and fecal samples of captive lemurs.</title>
        <authorList>
            <person name="Paietta E.N."/>
            <person name="Kraberger S."/>
            <person name="Lund M.C."/>
            <person name="Custer J.M."/>
            <person name="Vargas K.M."/>
            <person name="Ehmke E.E."/>
            <person name="Yoder A.D."/>
            <person name="Varsani A."/>
        </authorList>
    </citation>
    <scope>NUCLEOTIDE SEQUENCE</scope>
    <source>
        <strain evidence="1">Duke_24FS_3</strain>
    </source>
</reference>
<proteinExistence type="predicted"/>
<accession>A0AAU8AYJ9</accession>
<protein>
    <submittedName>
        <fullName evidence="1">Uncharacterized protein</fullName>
    </submittedName>
</protein>